<comment type="caution">
    <text evidence="2">The sequence shown here is derived from an EMBL/GenBank/DDBJ whole genome shotgun (WGS) entry which is preliminary data.</text>
</comment>
<protein>
    <recommendedName>
        <fullName evidence="4">Ig-like domain-containing protein</fullName>
    </recommendedName>
</protein>
<evidence type="ECO:0000313" key="2">
    <source>
        <dbReference type="EMBL" id="KAF0308297.1"/>
    </source>
</evidence>
<feature type="signal peptide" evidence="1">
    <location>
        <begin position="1"/>
        <end position="20"/>
    </location>
</feature>
<dbReference type="Gene3D" id="2.60.40.10">
    <property type="entry name" value="Immunoglobulins"/>
    <property type="match status" value="1"/>
</dbReference>
<dbReference type="Proteomes" id="UP000440578">
    <property type="component" value="Unassembled WGS sequence"/>
</dbReference>
<dbReference type="SUPFAM" id="SSF48726">
    <property type="entry name" value="Immunoglobulin"/>
    <property type="match status" value="1"/>
</dbReference>
<keyword evidence="3" id="KW-1185">Reference proteome</keyword>
<dbReference type="EMBL" id="VIIS01000495">
    <property type="protein sequence ID" value="KAF0308297.1"/>
    <property type="molecule type" value="Genomic_DNA"/>
</dbReference>
<sequence>METPIAVSILICVLTSGAAGSGAETSSVFVLEPQDAWLRPGGTVQLDCELTAASQGHICAWRIAGTQLGVDHFYNVAPPDKVRALFPEHERVCSILIEDADRRHDGLWTCWPLANTSHVSSRDARLIVAAAEDLARADFHLTSATYNYSSRYHSAAYIS</sequence>
<gene>
    <name evidence="2" type="ORF">FJT64_020420</name>
</gene>
<organism evidence="2 3">
    <name type="scientific">Amphibalanus amphitrite</name>
    <name type="common">Striped barnacle</name>
    <name type="synonym">Balanus amphitrite</name>
    <dbReference type="NCBI Taxonomy" id="1232801"/>
    <lineage>
        <taxon>Eukaryota</taxon>
        <taxon>Metazoa</taxon>
        <taxon>Ecdysozoa</taxon>
        <taxon>Arthropoda</taxon>
        <taxon>Crustacea</taxon>
        <taxon>Multicrustacea</taxon>
        <taxon>Cirripedia</taxon>
        <taxon>Thoracica</taxon>
        <taxon>Thoracicalcarea</taxon>
        <taxon>Balanomorpha</taxon>
        <taxon>Balanoidea</taxon>
        <taxon>Balanidae</taxon>
        <taxon>Amphibalaninae</taxon>
        <taxon>Amphibalanus</taxon>
    </lineage>
</organism>
<accession>A0A6A4WLM3</accession>
<evidence type="ECO:0000256" key="1">
    <source>
        <dbReference type="SAM" id="SignalP"/>
    </source>
</evidence>
<dbReference type="AlphaFoldDB" id="A0A6A4WLM3"/>
<dbReference type="InterPro" id="IPR013783">
    <property type="entry name" value="Ig-like_fold"/>
</dbReference>
<reference evidence="2 3" key="1">
    <citation type="submission" date="2019-07" db="EMBL/GenBank/DDBJ databases">
        <title>Draft genome assembly of a fouling barnacle, Amphibalanus amphitrite (Darwin, 1854): The first reference genome for Thecostraca.</title>
        <authorList>
            <person name="Kim W."/>
        </authorList>
    </citation>
    <scope>NUCLEOTIDE SEQUENCE [LARGE SCALE GENOMIC DNA]</scope>
    <source>
        <strain evidence="2">SNU_AA5</strain>
        <tissue evidence="2">Soma without cirri and trophi</tissue>
    </source>
</reference>
<dbReference type="InterPro" id="IPR036179">
    <property type="entry name" value="Ig-like_dom_sf"/>
</dbReference>
<name>A0A6A4WLM3_AMPAM</name>
<keyword evidence="1" id="KW-0732">Signal</keyword>
<feature type="chain" id="PRO_5025399222" description="Ig-like domain-containing protein" evidence="1">
    <location>
        <begin position="21"/>
        <end position="159"/>
    </location>
</feature>
<evidence type="ECO:0008006" key="4">
    <source>
        <dbReference type="Google" id="ProtNLM"/>
    </source>
</evidence>
<proteinExistence type="predicted"/>
<evidence type="ECO:0000313" key="3">
    <source>
        <dbReference type="Proteomes" id="UP000440578"/>
    </source>
</evidence>